<dbReference type="Proteomes" id="UP001494902">
    <property type="component" value="Unassembled WGS sequence"/>
</dbReference>
<dbReference type="EMBL" id="JBEDNQ010000003">
    <property type="protein sequence ID" value="MEQ3550713.1"/>
    <property type="molecule type" value="Genomic_DNA"/>
</dbReference>
<proteinExistence type="predicted"/>
<evidence type="ECO:0000313" key="1">
    <source>
        <dbReference type="EMBL" id="MEQ3550713.1"/>
    </source>
</evidence>
<evidence type="ECO:0000313" key="2">
    <source>
        <dbReference type="Proteomes" id="UP001494902"/>
    </source>
</evidence>
<dbReference type="Gene3D" id="3.40.50.12780">
    <property type="entry name" value="N-terminal domain of ligase-like"/>
    <property type="match status" value="1"/>
</dbReference>
<sequence length="252" mass="25716">MTPVFGSDLHLTDALLGPALGAAAARPLLTHYDDATGERMELSGTTTANWTAKAANLLRDELDVEPGRRVAVLLPAHWQTAAVLLAVWSCGAELVGDPVSADLVLADAARLDVALAAGADGVVALSLDAFGRGLTGLPSGVVDFATEVRVHGDDFVPWEPVDAGSTAWDGASGAEVLAAARERAGERGLDAGARVLSTAAWDSPDGLRDGLLAVLAAGASLVQTVNPSSDPAVLDRRAETERCTVRLGPGAA</sequence>
<gene>
    <name evidence="1" type="ORF">WIS52_09545</name>
</gene>
<name>A0ABV1KBJ1_9PSEU</name>
<accession>A0ABV1KBJ1</accession>
<comment type="caution">
    <text evidence="1">The sequence shown here is derived from an EMBL/GenBank/DDBJ whole genome shotgun (WGS) entry which is preliminary data.</text>
</comment>
<dbReference type="RefSeq" id="WP_349297768.1">
    <property type="nucleotide sequence ID" value="NZ_JBEDNQ010000003.1"/>
</dbReference>
<dbReference type="InterPro" id="IPR042099">
    <property type="entry name" value="ANL_N_sf"/>
</dbReference>
<dbReference type="InterPro" id="IPR017523">
    <property type="entry name" value="Rv3268"/>
</dbReference>
<keyword evidence="2" id="KW-1185">Reference proteome</keyword>
<dbReference type="SUPFAM" id="SSF56801">
    <property type="entry name" value="Acetyl-CoA synthetase-like"/>
    <property type="match status" value="1"/>
</dbReference>
<dbReference type="NCBIfam" id="TIGR03089">
    <property type="entry name" value="TIGR03089 family protein"/>
    <property type="match status" value="1"/>
</dbReference>
<organism evidence="1 2">
    <name type="scientific">Pseudonocardia nematodicida</name>
    <dbReference type="NCBI Taxonomy" id="1206997"/>
    <lineage>
        <taxon>Bacteria</taxon>
        <taxon>Bacillati</taxon>
        <taxon>Actinomycetota</taxon>
        <taxon>Actinomycetes</taxon>
        <taxon>Pseudonocardiales</taxon>
        <taxon>Pseudonocardiaceae</taxon>
        <taxon>Pseudonocardia</taxon>
    </lineage>
</organism>
<reference evidence="1 2" key="1">
    <citation type="submission" date="2024-03" db="EMBL/GenBank/DDBJ databases">
        <title>Draft genome sequence of Pseudonocardia nematodicida JCM 31783.</title>
        <authorList>
            <person name="Butdee W."/>
            <person name="Duangmal K."/>
        </authorList>
    </citation>
    <scope>NUCLEOTIDE SEQUENCE [LARGE SCALE GENOMIC DNA]</scope>
    <source>
        <strain evidence="1 2">JCM 31783</strain>
    </source>
</reference>
<protein>
    <submittedName>
        <fullName evidence="1">TIGR03089 family protein</fullName>
    </submittedName>
</protein>